<organism evidence="3 4">
    <name type="scientific">Dyadobacter sediminis</name>
    <dbReference type="NCBI Taxonomy" id="1493691"/>
    <lineage>
        <taxon>Bacteria</taxon>
        <taxon>Pseudomonadati</taxon>
        <taxon>Bacteroidota</taxon>
        <taxon>Cytophagia</taxon>
        <taxon>Cytophagales</taxon>
        <taxon>Spirosomataceae</taxon>
        <taxon>Dyadobacter</taxon>
    </lineage>
</organism>
<feature type="transmembrane region" description="Helical" evidence="1">
    <location>
        <begin position="213"/>
        <end position="232"/>
    </location>
</feature>
<keyword evidence="3" id="KW-0012">Acyltransferase</keyword>
<evidence type="ECO:0000256" key="1">
    <source>
        <dbReference type="SAM" id="Phobius"/>
    </source>
</evidence>
<dbReference type="EMBL" id="VCEI01000025">
    <property type="protein sequence ID" value="TLU92118.1"/>
    <property type="molecule type" value="Genomic_DNA"/>
</dbReference>
<feature type="transmembrane region" description="Helical" evidence="1">
    <location>
        <begin position="12"/>
        <end position="31"/>
    </location>
</feature>
<dbReference type="InterPro" id="IPR002656">
    <property type="entry name" value="Acyl_transf_3_dom"/>
</dbReference>
<dbReference type="OrthoDB" id="9796461at2"/>
<sequence length="371" mass="41806">MNNTKLVTKPHYQVLDGLRGVAAIIVVFFHLTEPLAGSRLDNVVNHGYLAVDFFFLLSGFVIGYAYDDRWDQLTVSGFLRRRFERLHPLVVLGMTLGAIGFYFTDSTIWPLVHTVPVWKLMVVMLIGWTLLPVPLSMDIRGWFEMHPLNSVGWSLFFEYIANILYALGLRKLSDKALACFVALAGAALLHLAVTSPNGDVTGGWTLNAEHMRIGITRTLFPFFAGLLLSRVARPVYIKNAFLWCSILVAAVLLMPRIGGAARLWMNGLFEAFCIIIVFPLIVYIGASGRVRSQTEEKICKFLGDLSYPLYMTHYVLVYFYVAWVSNHKGITLAQAWPYALLTFSGAIVLAYASLLLYDEPVRAWLRKKLKQ</sequence>
<dbReference type="Proteomes" id="UP000309788">
    <property type="component" value="Unassembled WGS sequence"/>
</dbReference>
<keyword evidence="3" id="KW-0808">Transferase</keyword>
<feature type="transmembrane region" description="Helical" evidence="1">
    <location>
        <begin position="263"/>
        <end position="284"/>
    </location>
</feature>
<evidence type="ECO:0000259" key="2">
    <source>
        <dbReference type="Pfam" id="PF01757"/>
    </source>
</evidence>
<comment type="caution">
    <text evidence="3">The sequence shown here is derived from an EMBL/GenBank/DDBJ whole genome shotgun (WGS) entry which is preliminary data.</text>
</comment>
<feature type="transmembrane region" description="Helical" evidence="1">
    <location>
        <begin position="335"/>
        <end position="357"/>
    </location>
</feature>
<dbReference type="AlphaFoldDB" id="A0A5R9KBI3"/>
<dbReference type="RefSeq" id="WP_138282227.1">
    <property type="nucleotide sequence ID" value="NZ_BMGE01000003.1"/>
</dbReference>
<name>A0A5R9KBI3_9BACT</name>
<keyword evidence="4" id="KW-1185">Reference proteome</keyword>
<gene>
    <name evidence="3" type="ORF">FEM55_15330</name>
</gene>
<proteinExistence type="predicted"/>
<feature type="transmembrane region" description="Helical" evidence="1">
    <location>
        <begin position="86"/>
        <end position="104"/>
    </location>
</feature>
<feature type="transmembrane region" description="Helical" evidence="1">
    <location>
        <begin position="111"/>
        <end position="131"/>
    </location>
</feature>
<keyword evidence="1" id="KW-1133">Transmembrane helix</keyword>
<feature type="domain" description="Acyltransferase 3" evidence="2">
    <location>
        <begin position="15"/>
        <end position="351"/>
    </location>
</feature>
<dbReference type="InterPro" id="IPR050879">
    <property type="entry name" value="Acyltransferase_3"/>
</dbReference>
<feature type="transmembrane region" description="Helical" evidence="1">
    <location>
        <begin position="305"/>
        <end position="323"/>
    </location>
</feature>
<protein>
    <submittedName>
        <fullName evidence="3">Acyltransferase</fullName>
    </submittedName>
</protein>
<dbReference type="GO" id="GO:0016747">
    <property type="term" value="F:acyltransferase activity, transferring groups other than amino-acyl groups"/>
    <property type="evidence" value="ECO:0007669"/>
    <property type="project" value="InterPro"/>
</dbReference>
<dbReference type="Pfam" id="PF01757">
    <property type="entry name" value="Acyl_transf_3"/>
    <property type="match status" value="1"/>
</dbReference>
<dbReference type="PANTHER" id="PTHR23028">
    <property type="entry name" value="ACETYLTRANSFERASE"/>
    <property type="match status" value="1"/>
</dbReference>
<keyword evidence="1" id="KW-0812">Transmembrane</keyword>
<feature type="transmembrane region" description="Helical" evidence="1">
    <location>
        <begin position="151"/>
        <end position="169"/>
    </location>
</feature>
<accession>A0A5R9KBI3</accession>
<evidence type="ECO:0000313" key="3">
    <source>
        <dbReference type="EMBL" id="TLU92118.1"/>
    </source>
</evidence>
<dbReference type="PANTHER" id="PTHR23028:SF134">
    <property type="entry name" value="PUTATIVE (AFU_ORTHOLOGUE AFUA_4G08520)-RELATED"/>
    <property type="match status" value="1"/>
</dbReference>
<keyword evidence="1" id="KW-0472">Membrane</keyword>
<feature type="transmembrane region" description="Helical" evidence="1">
    <location>
        <begin position="239"/>
        <end position="257"/>
    </location>
</feature>
<evidence type="ECO:0000313" key="4">
    <source>
        <dbReference type="Proteomes" id="UP000309788"/>
    </source>
</evidence>
<feature type="transmembrane region" description="Helical" evidence="1">
    <location>
        <begin position="43"/>
        <end position="66"/>
    </location>
</feature>
<feature type="transmembrane region" description="Helical" evidence="1">
    <location>
        <begin position="176"/>
        <end position="193"/>
    </location>
</feature>
<reference evidence="3 4" key="1">
    <citation type="submission" date="2019-05" db="EMBL/GenBank/DDBJ databases">
        <authorList>
            <person name="Qu J.-H."/>
        </authorList>
    </citation>
    <scope>NUCLEOTIDE SEQUENCE [LARGE SCALE GENOMIC DNA]</scope>
    <source>
        <strain evidence="3 4">Z12</strain>
    </source>
</reference>